<evidence type="ECO:0000256" key="2">
    <source>
        <dbReference type="ARBA" id="ARBA00022448"/>
    </source>
</evidence>
<comment type="similarity">
    <text evidence="1 6">Belongs to the SecB family.</text>
</comment>
<dbReference type="GO" id="GO:0051262">
    <property type="term" value="P:protein tetramerization"/>
    <property type="evidence" value="ECO:0007669"/>
    <property type="project" value="InterPro"/>
</dbReference>
<keyword evidence="3 6" id="KW-0653">Protein transport</keyword>
<evidence type="ECO:0000313" key="7">
    <source>
        <dbReference type="EMBL" id="GHA76667.1"/>
    </source>
</evidence>
<comment type="subcellular location">
    <subcellularLocation>
        <location evidence="6">Cytoplasm</location>
    </subcellularLocation>
</comment>
<reference evidence="7" key="2">
    <citation type="submission" date="2020-09" db="EMBL/GenBank/DDBJ databases">
        <authorList>
            <person name="Sun Q."/>
            <person name="Kim S."/>
        </authorList>
    </citation>
    <scope>NUCLEOTIDE SEQUENCE</scope>
    <source>
        <strain evidence="7">KCTC 32501</strain>
    </source>
</reference>
<evidence type="ECO:0000256" key="5">
    <source>
        <dbReference type="ARBA" id="ARBA00023186"/>
    </source>
</evidence>
<protein>
    <recommendedName>
        <fullName evidence="6">Protein-export protein SecB</fullName>
    </recommendedName>
</protein>
<dbReference type="SUPFAM" id="SSF54611">
    <property type="entry name" value="SecB-like"/>
    <property type="match status" value="1"/>
</dbReference>
<dbReference type="GO" id="GO:0015031">
    <property type="term" value="P:protein transport"/>
    <property type="evidence" value="ECO:0007669"/>
    <property type="project" value="UniProtKB-UniRule"/>
</dbReference>
<gene>
    <name evidence="6 7" type="primary">secB</name>
    <name evidence="7" type="ORF">GCM10009007_17060</name>
</gene>
<dbReference type="GO" id="GO:0006457">
    <property type="term" value="P:protein folding"/>
    <property type="evidence" value="ECO:0007669"/>
    <property type="project" value="UniProtKB-UniRule"/>
</dbReference>
<dbReference type="GO" id="GO:0051082">
    <property type="term" value="F:unfolded protein binding"/>
    <property type="evidence" value="ECO:0007669"/>
    <property type="project" value="InterPro"/>
</dbReference>
<dbReference type="RefSeq" id="WP_189493539.1">
    <property type="nucleotide sequence ID" value="NZ_BMZG01000009.1"/>
</dbReference>
<dbReference type="NCBIfam" id="NF004394">
    <property type="entry name" value="PRK05751.1-5"/>
    <property type="match status" value="1"/>
</dbReference>
<name>A0A8J3CNQ9_9BURK</name>
<accession>A0A8J3CNQ9</accession>
<comment type="subunit">
    <text evidence="6">Homotetramer, a dimer of dimers. One homotetramer interacts with 1 SecA dimer.</text>
</comment>
<dbReference type="PRINTS" id="PR01594">
    <property type="entry name" value="SECBCHAPRONE"/>
</dbReference>
<evidence type="ECO:0000256" key="1">
    <source>
        <dbReference type="ARBA" id="ARBA00009990"/>
    </source>
</evidence>
<dbReference type="HAMAP" id="MF_00821">
    <property type="entry name" value="SecB"/>
    <property type="match status" value="1"/>
</dbReference>
<dbReference type="GO" id="GO:0005737">
    <property type="term" value="C:cytoplasm"/>
    <property type="evidence" value="ECO:0007669"/>
    <property type="project" value="UniProtKB-SubCell"/>
</dbReference>
<dbReference type="Pfam" id="PF02556">
    <property type="entry name" value="SecB"/>
    <property type="match status" value="1"/>
</dbReference>
<dbReference type="PANTHER" id="PTHR36918:SF1">
    <property type="entry name" value="PROTEIN-EXPORT PROTEIN SECB"/>
    <property type="match status" value="1"/>
</dbReference>
<dbReference type="PANTHER" id="PTHR36918">
    <property type="match status" value="1"/>
</dbReference>
<reference evidence="7" key="1">
    <citation type="journal article" date="2014" name="Int. J. Syst. Evol. Microbiol.">
        <title>Complete genome sequence of Corynebacterium casei LMG S-19264T (=DSM 44701T), isolated from a smear-ripened cheese.</title>
        <authorList>
            <consortium name="US DOE Joint Genome Institute (JGI-PGF)"/>
            <person name="Walter F."/>
            <person name="Albersmeier A."/>
            <person name="Kalinowski J."/>
            <person name="Ruckert C."/>
        </authorList>
    </citation>
    <scope>NUCLEOTIDE SEQUENCE</scope>
    <source>
        <strain evidence="7">KCTC 32501</strain>
    </source>
</reference>
<keyword evidence="2 6" id="KW-0813">Transport</keyword>
<dbReference type="AlphaFoldDB" id="A0A8J3CNQ9"/>
<keyword evidence="8" id="KW-1185">Reference proteome</keyword>
<keyword evidence="6" id="KW-0963">Cytoplasm</keyword>
<proteinExistence type="inferred from homology"/>
<dbReference type="Proteomes" id="UP000614287">
    <property type="component" value="Unassembled WGS sequence"/>
</dbReference>
<keyword evidence="5 6" id="KW-0143">Chaperone</keyword>
<dbReference type="InterPro" id="IPR003708">
    <property type="entry name" value="SecB"/>
</dbReference>
<comment type="function">
    <text evidence="6">One of the proteins required for the normal export of preproteins out of the cell cytoplasm. It is a molecular chaperone that binds to a subset of precursor proteins, maintaining them in a translocation-competent state. It also specifically binds to its receptor SecA.</text>
</comment>
<evidence type="ECO:0000256" key="4">
    <source>
        <dbReference type="ARBA" id="ARBA00023010"/>
    </source>
</evidence>
<dbReference type="Gene3D" id="3.10.420.10">
    <property type="entry name" value="SecB-like"/>
    <property type="match status" value="1"/>
</dbReference>
<dbReference type="InterPro" id="IPR035958">
    <property type="entry name" value="SecB-like_sf"/>
</dbReference>
<organism evidence="7 8">
    <name type="scientific">Formosimonas limnophila</name>
    <dbReference type="NCBI Taxonomy" id="1384487"/>
    <lineage>
        <taxon>Bacteria</taxon>
        <taxon>Pseudomonadati</taxon>
        <taxon>Pseudomonadota</taxon>
        <taxon>Betaproteobacteria</taxon>
        <taxon>Burkholderiales</taxon>
        <taxon>Burkholderiaceae</taxon>
        <taxon>Formosimonas</taxon>
    </lineage>
</organism>
<evidence type="ECO:0000256" key="6">
    <source>
        <dbReference type="HAMAP-Rule" id="MF_00821"/>
    </source>
</evidence>
<comment type="caution">
    <text evidence="7">The sequence shown here is derived from an EMBL/GenBank/DDBJ whole genome shotgun (WGS) entry which is preliminary data.</text>
</comment>
<dbReference type="NCBIfam" id="TIGR00809">
    <property type="entry name" value="secB"/>
    <property type="match status" value="1"/>
</dbReference>
<sequence>MTEQAQQAQPTFDLRRVYLKDTSLELPNAPAVFLETEAPQVAIEISTENRQLDNDAYEVDVNATITAKLKEKVFFLLEVKQSGIFEITNLPEEQLGPVLNIVCPSMLYPYMRANIADLLTRASLPPLHLAEMNFEQFYQSKLEQAQNATKQ</sequence>
<evidence type="ECO:0000256" key="3">
    <source>
        <dbReference type="ARBA" id="ARBA00022927"/>
    </source>
</evidence>
<dbReference type="EMBL" id="BMZG01000009">
    <property type="protein sequence ID" value="GHA76667.1"/>
    <property type="molecule type" value="Genomic_DNA"/>
</dbReference>
<keyword evidence="4 6" id="KW-0811">Translocation</keyword>
<evidence type="ECO:0000313" key="8">
    <source>
        <dbReference type="Proteomes" id="UP000614287"/>
    </source>
</evidence>